<keyword evidence="2" id="KW-1185">Reference proteome</keyword>
<dbReference type="EMBL" id="JWZT01000004">
    <property type="protein sequence ID" value="KII75227.1"/>
    <property type="molecule type" value="Genomic_DNA"/>
</dbReference>
<name>A0A0C2NMH1_THEKT</name>
<sequence length="148" mass="17077">MMITEDFTHPVFDEICELIIRLPPDTPLLLIKTSCEFLYHMIRHHSKGPSMTKISFYSIYKWLEHLPTSVSNVVLCEKESGLDLLNDVVSACNFINHITLLCRQSDQVKNLVRVMRDETSHASGDDQINVLSRVYEVLMVELFQVSCF</sequence>
<evidence type="ECO:0000313" key="2">
    <source>
        <dbReference type="Proteomes" id="UP000031668"/>
    </source>
</evidence>
<organism evidence="1 2">
    <name type="scientific">Thelohanellus kitauei</name>
    <name type="common">Myxosporean</name>
    <dbReference type="NCBI Taxonomy" id="669202"/>
    <lineage>
        <taxon>Eukaryota</taxon>
        <taxon>Metazoa</taxon>
        <taxon>Cnidaria</taxon>
        <taxon>Myxozoa</taxon>
        <taxon>Myxosporea</taxon>
        <taxon>Bivalvulida</taxon>
        <taxon>Platysporina</taxon>
        <taxon>Myxobolidae</taxon>
        <taxon>Thelohanellus</taxon>
    </lineage>
</organism>
<gene>
    <name evidence="1" type="ORF">RF11_02518</name>
</gene>
<accession>A0A0C2NMH1</accession>
<protein>
    <submittedName>
        <fullName evidence="1">Uncharacterized protein</fullName>
    </submittedName>
</protein>
<evidence type="ECO:0000313" key="1">
    <source>
        <dbReference type="EMBL" id="KII75227.1"/>
    </source>
</evidence>
<dbReference type="Proteomes" id="UP000031668">
    <property type="component" value="Unassembled WGS sequence"/>
</dbReference>
<dbReference type="AlphaFoldDB" id="A0A0C2NMH1"/>
<proteinExistence type="predicted"/>
<comment type="caution">
    <text evidence="1">The sequence shown here is derived from an EMBL/GenBank/DDBJ whole genome shotgun (WGS) entry which is preliminary data.</text>
</comment>
<reference evidence="1 2" key="1">
    <citation type="journal article" date="2014" name="Genome Biol. Evol.">
        <title>The genome of the myxosporean Thelohanellus kitauei shows adaptations to nutrient acquisition within its fish host.</title>
        <authorList>
            <person name="Yang Y."/>
            <person name="Xiong J."/>
            <person name="Zhou Z."/>
            <person name="Huo F."/>
            <person name="Miao W."/>
            <person name="Ran C."/>
            <person name="Liu Y."/>
            <person name="Zhang J."/>
            <person name="Feng J."/>
            <person name="Wang M."/>
            <person name="Wang M."/>
            <person name="Wang L."/>
            <person name="Yao B."/>
        </authorList>
    </citation>
    <scope>NUCLEOTIDE SEQUENCE [LARGE SCALE GENOMIC DNA]</scope>
    <source>
        <strain evidence="1">Wuqing</strain>
    </source>
</reference>